<dbReference type="Pfam" id="PF00085">
    <property type="entry name" value="Thioredoxin"/>
    <property type="match status" value="1"/>
</dbReference>
<dbReference type="RefSeq" id="WP_117722221.1">
    <property type="nucleotide sequence ID" value="NZ_CAUGOG010000035.1"/>
</dbReference>
<evidence type="ECO:0000256" key="3">
    <source>
        <dbReference type="ARBA" id="ARBA00023157"/>
    </source>
</evidence>
<evidence type="ECO:0000313" key="7">
    <source>
        <dbReference type="EMBL" id="RGY17844.1"/>
    </source>
</evidence>
<organism evidence="7 8">
    <name type="scientific">Butyricimonas virosa</name>
    <dbReference type="NCBI Taxonomy" id="544645"/>
    <lineage>
        <taxon>Bacteria</taxon>
        <taxon>Pseudomonadati</taxon>
        <taxon>Bacteroidota</taxon>
        <taxon>Bacteroidia</taxon>
        <taxon>Bacteroidales</taxon>
        <taxon>Odoribacteraceae</taxon>
        <taxon>Butyricimonas</taxon>
    </lineage>
</organism>
<dbReference type="GO" id="GO:0005737">
    <property type="term" value="C:cytoplasm"/>
    <property type="evidence" value="ECO:0007669"/>
    <property type="project" value="TreeGrafter"/>
</dbReference>
<dbReference type="PROSITE" id="PS00194">
    <property type="entry name" value="THIOREDOXIN_1"/>
    <property type="match status" value="1"/>
</dbReference>
<keyword evidence="4" id="KW-0676">Redox-active center</keyword>
<dbReference type="InterPro" id="IPR036249">
    <property type="entry name" value="Thioredoxin-like_sf"/>
</dbReference>
<dbReference type="PANTHER" id="PTHR45663:SF11">
    <property type="entry name" value="GEO12009P1"/>
    <property type="match status" value="1"/>
</dbReference>
<dbReference type="InterPro" id="IPR017937">
    <property type="entry name" value="Thioredoxin_CS"/>
</dbReference>
<reference evidence="7 8" key="1">
    <citation type="submission" date="2018-08" db="EMBL/GenBank/DDBJ databases">
        <title>A genome reference for cultivated species of the human gut microbiota.</title>
        <authorList>
            <person name="Zou Y."/>
            <person name="Xue W."/>
            <person name="Luo G."/>
        </authorList>
    </citation>
    <scope>NUCLEOTIDE SEQUENCE [LARGE SCALE GENOMIC DNA]</scope>
    <source>
        <strain evidence="7 8">OF02-7</strain>
    </source>
</reference>
<feature type="chain" id="PRO_5019230847" evidence="5">
    <location>
        <begin position="20"/>
        <end position="361"/>
    </location>
</feature>
<keyword evidence="1" id="KW-0813">Transport</keyword>
<dbReference type="OrthoDB" id="9811036at2"/>
<dbReference type="SUPFAM" id="SSF52833">
    <property type="entry name" value="Thioredoxin-like"/>
    <property type="match status" value="1"/>
</dbReference>
<evidence type="ECO:0000313" key="8">
    <source>
        <dbReference type="Proteomes" id="UP000286063"/>
    </source>
</evidence>
<dbReference type="Proteomes" id="UP000286063">
    <property type="component" value="Unassembled WGS sequence"/>
</dbReference>
<evidence type="ECO:0000259" key="6">
    <source>
        <dbReference type="PROSITE" id="PS51352"/>
    </source>
</evidence>
<accession>A0A413IND9</accession>
<feature type="domain" description="Thioredoxin" evidence="6">
    <location>
        <begin position="17"/>
        <end position="134"/>
    </location>
</feature>
<dbReference type="GO" id="GO:0015035">
    <property type="term" value="F:protein-disulfide reductase activity"/>
    <property type="evidence" value="ECO:0007669"/>
    <property type="project" value="TreeGrafter"/>
</dbReference>
<evidence type="ECO:0000256" key="5">
    <source>
        <dbReference type="SAM" id="SignalP"/>
    </source>
</evidence>
<comment type="caution">
    <text evidence="7">The sequence shown here is derived from an EMBL/GenBank/DDBJ whole genome shotgun (WGS) entry which is preliminary data.</text>
</comment>
<dbReference type="PROSITE" id="PS51352">
    <property type="entry name" value="THIOREDOXIN_2"/>
    <property type="match status" value="1"/>
</dbReference>
<keyword evidence="5" id="KW-0732">Signal</keyword>
<keyword evidence="2" id="KW-0249">Electron transport</keyword>
<dbReference type="InterPro" id="IPR013766">
    <property type="entry name" value="Thioredoxin_domain"/>
</dbReference>
<protein>
    <submittedName>
        <fullName evidence="7">DUF255 domain-containing protein</fullName>
    </submittedName>
</protein>
<proteinExistence type="predicted"/>
<dbReference type="PANTHER" id="PTHR45663">
    <property type="entry name" value="GEO12009P1"/>
    <property type="match status" value="1"/>
</dbReference>
<name>A0A413IND9_9BACT</name>
<gene>
    <name evidence="7" type="ORF">DXA50_09490</name>
</gene>
<dbReference type="EMBL" id="QSCR01000014">
    <property type="protein sequence ID" value="RGY17844.1"/>
    <property type="molecule type" value="Genomic_DNA"/>
</dbReference>
<feature type="signal peptide" evidence="5">
    <location>
        <begin position="1"/>
        <end position="19"/>
    </location>
</feature>
<keyword evidence="3" id="KW-1015">Disulfide bond</keyword>
<evidence type="ECO:0000256" key="1">
    <source>
        <dbReference type="ARBA" id="ARBA00022448"/>
    </source>
</evidence>
<dbReference type="CDD" id="cd02947">
    <property type="entry name" value="TRX_family"/>
    <property type="match status" value="1"/>
</dbReference>
<dbReference type="AlphaFoldDB" id="A0A413IND9"/>
<evidence type="ECO:0000256" key="2">
    <source>
        <dbReference type="ARBA" id="ARBA00022982"/>
    </source>
</evidence>
<evidence type="ECO:0000256" key="4">
    <source>
        <dbReference type="ARBA" id="ARBA00023284"/>
    </source>
</evidence>
<dbReference type="Gene3D" id="3.40.30.10">
    <property type="entry name" value="Glutaredoxin"/>
    <property type="match status" value="1"/>
</dbReference>
<sequence>MKKMVLLYYCMFFCVSLFAQTNFRDITLTQALEQAKKEDKMVFVDCYTSWCAPCKYMADKMFPQEKLGKYMNERFVCMKINVERGEGVDIAAKYGVSAYPTFLILKTDGALIYKIVGGTETADEFIAKVEEGFGEKSAYKMEERYLKGDREETYLFDYVNSLLASGVDDKAREVAGEILAPLSVKKKCSEVYWPIYDNHRLSPIGSENLKFFLENADRFRKMVGSEKVDAKLLFLCDNRLEEMLRGRMPATDADLDAAEKELKKYNLKAAYLCDYIEMMRAINKGDTDKIYSLYPKVYENMSEGKLSYLYFRPILLFSGKGKWTDEQKNGFIKLTKQLAKRMNSQQMQNSLQYFAEAIPKF</sequence>